<accession>A0AAN6WTA8</accession>
<keyword evidence="2" id="KW-1185">Reference proteome</keyword>
<gene>
    <name evidence="1" type="ORF">QBC35DRAFT_383562</name>
</gene>
<dbReference type="EMBL" id="MU864394">
    <property type="protein sequence ID" value="KAK4187968.1"/>
    <property type="molecule type" value="Genomic_DNA"/>
</dbReference>
<proteinExistence type="predicted"/>
<name>A0AAN6WTA8_9PEZI</name>
<reference evidence="1" key="2">
    <citation type="submission" date="2023-05" db="EMBL/GenBank/DDBJ databases">
        <authorList>
            <consortium name="Lawrence Berkeley National Laboratory"/>
            <person name="Steindorff A."/>
            <person name="Hensen N."/>
            <person name="Bonometti L."/>
            <person name="Westerberg I."/>
            <person name="Brannstrom I.O."/>
            <person name="Guillou S."/>
            <person name="Cros-Aarteil S."/>
            <person name="Calhoun S."/>
            <person name="Haridas S."/>
            <person name="Kuo A."/>
            <person name="Mondo S."/>
            <person name="Pangilinan J."/>
            <person name="Riley R."/>
            <person name="Labutti K."/>
            <person name="Andreopoulos B."/>
            <person name="Lipzen A."/>
            <person name="Chen C."/>
            <person name="Yanf M."/>
            <person name="Daum C."/>
            <person name="Ng V."/>
            <person name="Clum A."/>
            <person name="Ohm R."/>
            <person name="Martin F."/>
            <person name="Silar P."/>
            <person name="Natvig D."/>
            <person name="Lalanne C."/>
            <person name="Gautier V."/>
            <person name="Ament-Velasquez S.L."/>
            <person name="Kruys A."/>
            <person name="Hutchinson M.I."/>
            <person name="Powell A.J."/>
            <person name="Barry K."/>
            <person name="Miller A.N."/>
            <person name="Grigoriev I.V."/>
            <person name="Debuchy R."/>
            <person name="Gladieux P."/>
            <person name="Thoren M.H."/>
            <person name="Johannesson H."/>
        </authorList>
    </citation>
    <scope>NUCLEOTIDE SEQUENCE</scope>
    <source>
        <strain evidence="1">PSN309</strain>
    </source>
</reference>
<dbReference type="Proteomes" id="UP001302126">
    <property type="component" value="Unassembled WGS sequence"/>
</dbReference>
<dbReference type="AlphaFoldDB" id="A0AAN6WTA8"/>
<reference evidence="1" key="1">
    <citation type="journal article" date="2023" name="Mol. Phylogenet. Evol.">
        <title>Genome-scale phylogeny and comparative genomics of the fungal order Sordariales.</title>
        <authorList>
            <person name="Hensen N."/>
            <person name="Bonometti L."/>
            <person name="Westerberg I."/>
            <person name="Brannstrom I.O."/>
            <person name="Guillou S."/>
            <person name="Cros-Aarteil S."/>
            <person name="Calhoun S."/>
            <person name="Haridas S."/>
            <person name="Kuo A."/>
            <person name="Mondo S."/>
            <person name="Pangilinan J."/>
            <person name="Riley R."/>
            <person name="LaButti K."/>
            <person name="Andreopoulos B."/>
            <person name="Lipzen A."/>
            <person name="Chen C."/>
            <person name="Yan M."/>
            <person name="Daum C."/>
            <person name="Ng V."/>
            <person name="Clum A."/>
            <person name="Steindorff A."/>
            <person name="Ohm R.A."/>
            <person name="Martin F."/>
            <person name="Silar P."/>
            <person name="Natvig D.O."/>
            <person name="Lalanne C."/>
            <person name="Gautier V."/>
            <person name="Ament-Velasquez S.L."/>
            <person name="Kruys A."/>
            <person name="Hutchinson M.I."/>
            <person name="Powell A.J."/>
            <person name="Barry K."/>
            <person name="Miller A.N."/>
            <person name="Grigoriev I.V."/>
            <person name="Debuchy R."/>
            <person name="Gladieux P."/>
            <person name="Hiltunen Thoren M."/>
            <person name="Johannesson H."/>
        </authorList>
    </citation>
    <scope>NUCLEOTIDE SEQUENCE</scope>
    <source>
        <strain evidence="1">PSN309</strain>
    </source>
</reference>
<evidence type="ECO:0000313" key="1">
    <source>
        <dbReference type="EMBL" id="KAK4187968.1"/>
    </source>
</evidence>
<sequence>MCCIEQFRGCHCTRNWVMVTNSCGPGMGFSTCPSLLRGYTTATPPMMMAQGQVCPAWYVVS</sequence>
<comment type="caution">
    <text evidence="1">The sequence shown here is derived from an EMBL/GenBank/DDBJ whole genome shotgun (WGS) entry which is preliminary data.</text>
</comment>
<organism evidence="1 2">
    <name type="scientific">Podospora australis</name>
    <dbReference type="NCBI Taxonomy" id="1536484"/>
    <lineage>
        <taxon>Eukaryota</taxon>
        <taxon>Fungi</taxon>
        <taxon>Dikarya</taxon>
        <taxon>Ascomycota</taxon>
        <taxon>Pezizomycotina</taxon>
        <taxon>Sordariomycetes</taxon>
        <taxon>Sordariomycetidae</taxon>
        <taxon>Sordariales</taxon>
        <taxon>Podosporaceae</taxon>
        <taxon>Podospora</taxon>
    </lineage>
</organism>
<evidence type="ECO:0000313" key="2">
    <source>
        <dbReference type="Proteomes" id="UP001302126"/>
    </source>
</evidence>
<protein>
    <submittedName>
        <fullName evidence="1">Uncharacterized protein</fullName>
    </submittedName>
</protein>